<evidence type="ECO:0000256" key="5">
    <source>
        <dbReference type="ARBA" id="ARBA00022840"/>
    </source>
</evidence>
<dbReference type="GO" id="GO:0005829">
    <property type="term" value="C:cytosol"/>
    <property type="evidence" value="ECO:0007669"/>
    <property type="project" value="TreeGrafter"/>
</dbReference>
<dbReference type="EC" id="6.3.1.1" evidence="7 8"/>
<evidence type="ECO:0000256" key="1">
    <source>
        <dbReference type="ARBA" id="ARBA00022490"/>
    </source>
</evidence>
<name>A0A379MMU1_9BACT</name>
<sequence>MALSFPRDYRPRLVPETQEQAIKEIKDTFQRILSEELHLRRVTAPLFVLSGTGINDDLSGVERAVSFPVKDMGGARAEVVQSLAKWKRIKLGAYQIAPGYGLYTDMNAIRADEELDNIHSLYVDQWDWERTIRPEERNVAFLKEIVRKIYDVLLRVEQAVYRAHPHITPVLPDDIVFVHAEELLREYPGLSPKERENEAARKYGAVFIIGIGAPLSDGRKHDDRAPDYDDWITPNEEGFAGLNGDLILWNPVLESAYEISSMGIRVTPESLEKQLRASGKYDERKGLKYHRMLLGGELPLSIGGGIGQSRLCMFFLRCAHIGEVQASIWPEEMREACRQHNIELK</sequence>
<evidence type="ECO:0000256" key="4">
    <source>
        <dbReference type="ARBA" id="ARBA00022741"/>
    </source>
</evidence>
<evidence type="ECO:0000256" key="7">
    <source>
        <dbReference type="HAMAP-Rule" id="MF_00555"/>
    </source>
</evidence>
<evidence type="ECO:0000256" key="6">
    <source>
        <dbReference type="ARBA" id="ARBA00022888"/>
    </source>
</evidence>
<keyword evidence="11" id="KW-1185">Reference proteome</keyword>
<dbReference type="AlphaFoldDB" id="A0A379MMU1"/>
<proteinExistence type="inferred from homology"/>
<evidence type="ECO:0000259" key="9">
    <source>
        <dbReference type="PROSITE" id="PS50862"/>
    </source>
</evidence>
<keyword evidence="4 7" id="KW-0547">Nucleotide-binding</keyword>
<dbReference type="NCBIfam" id="TIGR00669">
    <property type="entry name" value="asnA"/>
    <property type="match status" value="1"/>
</dbReference>
<dbReference type="InterPro" id="IPR045864">
    <property type="entry name" value="aa-tRNA-synth_II/BPL/LPL"/>
</dbReference>
<dbReference type="InterPro" id="IPR006195">
    <property type="entry name" value="aa-tRNA-synth_II"/>
</dbReference>
<evidence type="ECO:0000313" key="11">
    <source>
        <dbReference type="Proteomes" id="UP000255233"/>
    </source>
</evidence>
<dbReference type="RefSeq" id="WP_027291010.1">
    <property type="nucleotide sequence ID" value="NZ_CANTWR010000002.1"/>
</dbReference>
<evidence type="ECO:0000256" key="2">
    <source>
        <dbReference type="ARBA" id="ARBA00022598"/>
    </source>
</evidence>
<reference evidence="10 11" key="1">
    <citation type="submission" date="2018-06" db="EMBL/GenBank/DDBJ databases">
        <authorList>
            <consortium name="Pathogen Informatics"/>
            <person name="Doyle S."/>
        </authorList>
    </citation>
    <scope>NUCLEOTIDE SEQUENCE [LARGE SCALE GENOMIC DNA]</scope>
    <source>
        <strain evidence="10 11">NCTC11190</strain>
    </source>
</reference>
<dbReference type="Proteomes" id="UP000255233">
    <property type="component" value="Unassembled WGS sequence"/>
</dbReference>
<dbReference type="InterPro" id="IPR004618">
    <property type="entry name" value="AsnA"/>
</dbReference>
<evidence type="ECO:0000256" key="8">
    <source>
        <dbReference type="NCBIfam" id="TIGR00669"/>
    </source>
</evidence>
<dbReference type="PANTHER" id="PTHR30073">
    <property type="entry name" value="ASPARTATE--AMMONIA LIGASE"/>
    <property type="match status" value="1"/>
</dbReference>
<dbReference type="Gene3D" id="3.30.930.10">
    <property type="entry name" value="Bira Bifunctional Protein, Domain 2"/>
    <property type="match status" value="1"/>
</dbReference>
<keyword evidence="2 7" id="KW-0436">Ligase</keyword>
<gene>
    <name evidence="7 10" type="primary">asnA</name>
    <name evidence="10" type="ORF">NCTC11190_00125</name>
</gene>
<dbReference type="GO" id="GO:0005524">
    <property type="term" value="F:ATP binding"/>
    <property type="evidence" value="ECO:0007669"/>
    <property type="project" value="UniProtKB-UniRule"/>
</dbReference>
<dbReference type="PANTHER" id="PTHR30073:SF5">
    <property type="entry name" value="ASPARTATE--AMMONIA LIGASE"/>
    <property type="match status" value="1"/>
</dbReference>
<keyword evidence="6 7" id="KW-0061">Asparagine biosynthesis</keyword>
<keyword evidence="5 7" id="KW-0067">ATP-binding</keyword>
<protein>
    <recommendedName>
        <fullName evidence="7 8">Aspartate--ammonia ligase</fullName>
        <ecNumber evidence="7 8">6.3.1.1</ecNumber>
    </recommendedName>
    <alternativeName>
        <fullName evidence="7">Asparagine synthetase A</fullName>
    </alternativeName>
</protein>
<dbReference type="UniPathway" id="UPA00134">
    <property type="reaction ID" value="UER00194"/>
</dbReference>
<keyword evidence="3 7" id="KW-0028">Amino-acid biosynthesis</keyword>
<comment type="pathway">
    <text evidence="7">Amino-acid biosynthesis; L-asparagine biosynthesis; L-asparagine from L-aspartate (ammonia route): step 1/1.</text>
</comment>
<comment type="catalytic activity">
    <reaction evidence="7">
        <text>L-aspartate + NH4(+) + ATP = L-asparagine + AMP + diphosphate + H(+)</text>
        <dbReference type="Rhea" id="RHEA:11372"/>
        <dbReference type="ChEBI" id="CHEBI:15378"/>
        <dbReference type="ChEBI" id="CHEBI:28938"/>
        <dbReference type="ChEBI" id="CHEBI:29991"/>
        <dbReference type="ChEBI" id="CHEBI:30616"/>
        <dbReference type="ChEBI" id="CHEBI:33019"/>
        <dbReference type="ChEBI" id="CHEBI:58048"/>
        <dbReference type="ChEBI" id="CHEBI:456215"/>
        <dbReference type="EC" id="6.3.1.1"/>
    </reaction>
</comment>
<dbReference type="PIRSF" id="PIRSF001555">
    <property type="entry name" value="Asp_ammon_ligase"/>
    <property type="match status" value="1"/>
</dbReference>
<keyword evidence="1 7" id="KW-0963">Cytoplasm</keyword>
<dbReference type="GO" id="GO:0004071">
    <property type="term" value="F:aspartate-ammonia ligase activity"/>
    <property type="evidence" value="ECO:0007669"/>
    <property type="project" value="UniProtKB-UniRule"/>
</dbReference>
<dbReference type="EMBL" id="UGVL01000001">
    <property type="protein sequence ID" value="SUE32941.1"/>
    <property type="molecule type" value="Genomic_DNA"/>
</dbReference>
<feature type="domain" description="Aminoacyl-transfer RNA synthetases class-II family profile" evidence="9">
    <location>
        <begin position="24"/>
        <end position="330"/>
    </location>
</feature>
<dbReference type="GO" id="GO:0070981">
    <property type="term" value="P:L-asparagine biosynthetic process"/>
    <property type="evidence" value="ECO:0007669"/>
    <property type="project" value="UniProtKB-UniRule"/>
</dbReference>
<accession>A0A379MMU1</accession>
<evidence type="ECO:0000313" key="10">
    <source>
        <dbReference type="EMBL" id="SUE32941.1"/>
    </source>
</evidence>
<comment type="subcellular location">
    <subcellularLocation>
        <location evidence="7">Cytoplasm</location>
    </subcellularLocation>
</comment>
<dbReference type="Pfam" id="PF03590">
    <property type="entry name" value="AsnA"/>
    <property type="match status" value="1"/>
</dbReference>
<organism evidence="10 11">
    <name type="scientific">Rikenella microfusus</name>
    <dbReference type="NCBI Taxonomy" id="28139"/>
    <lineage>
        <taxon>Bacteria</taxon>
        <taxon>Pseudomonadati</taxon>
        <taxon>Bacteroidota</taxon>
        <taxon>Bacteroidia</taxon>
        <taxon>Bacteroidales</taxon>
        <taxon>Rikenellaceae</taxon>
        <taxon>Rikenella</taxon>
    </lineage>
</organism>
<dbReference type="SUPFAM" id="SSF55681">
    <property type="entry name" value="Class II aaRS and biotin synthetases"/>
    <property type="match status" value="1"/>
</dbReference>
<dbReference type="PROSITE" id="PS50862">
    <property type="entry name" value="AA_TRNA_LIGASE_II"/>
    <property type="match status" value="1"/>
</dbReference>
<evidence type="ECO:0000256" key="3">
    <source>
        <dbReference type="ARBA" id="ARBA00022605"/>
    </source>
</evidence>
<dbReference type="STRING" id="880526.GCA_000427365_01313"/>
<dbReference type="OrthoDB" id="9766088at2"/>
<dbReference type="HAMAP" id="MF_00555">
    <property type="entry name" value="AsnA"/>
    <property type="match status" value="1"/>
</dbReference>
<comment type="similarity">
    <text evidence="7">Belongs to the class-II aminoacyl-tRNA synthetase family. AsnA subfamily.</text>
</comment>